<dbReference type="RefSeq" id="WP_163095495.1">
    <property type="nucleotide sequence ID" value="NZ_CP127523.1"/>
</dbReference>
<organism evidence="3">
    <name type="scientific">Acidithiobacillus ferrianus</name>
    <dbReference type="NCBI Taxonomy" id="2678518"/>
    <lineage>
        <taxon>Bacteria</taxon>
        <taxon>Pseudomonadati</taxon>
        <taxon>Pseudomonadota</taxon>
        <taxon>Acidithiobacillia</taxon>
        <taxon>Acidithiobacillales</taxon>
        <taxon>Acidithiobacillaceae</taxon>
        <taxon>Acidithiobacillus</taxon>
    </lineage>
</organism>
<evidence type="ECO:0000256" key="1">
    <source>
        <dbReference type="SAM" id="SignalP"/>
    </source>
</evidence>
<comment type="caution">
    <text evidence="3">The sequence shown here is derived from an EMBL/GenBank/DDBJ whole genome shotgun (WGS) entry which is preliminary data.</text>
</comment>
<dbReference type="Gene3D" id="3.40.30.10">
    <property type="entry name" value="Glutaredoxin"/>
    <property type="match status" value="1"/>
</dbReference>
<name>A0A845U0V5_9PROT</name>
<gene>
    <name evidence="3" type="ORF">GL267_00660</name>
</gene>
<feature type="domain" description="Thioredoxin-like fold" evidence="2">
    <location>
        <begin position="54"/>
        <end position="200"/>
    </location>
</feature>
<dbReference type="PANTHER" id="PTHR35272:SF4">
    <property type="entry name" value="THIOL:DISULFIDE INTERCHANGE PROTEIN DSBG"/>
    <property type="match status" value="1"/>
</dbReference>
<evidence type="ECO:0000259" key="2">
    <source>
        <dbReference type="Pfam" id="PF13098"/>
    </source>
</evidence>
<feature type="signal peptide" evidence="1">
    <location>
        <begin position="1"/>
        <end position="30"/>
    </location>
</feature>
<keyword evidence="1" id="KW-0732">Signal</keyword>
<proteinExistence type="predicted"/>
<dbReference type="PANTHER" id="PTHR35272">
    <property type="entry name" value="THIOL:DISULFIDE INTERCHANGE PROTEIN DSBC-RELATED"/>
    <property type="match status" value="1"/>
</dbReference>
<feature type="chain" id="PRO_5032666649" evidence="1">
    <location>
        <begin position="31"/>
        <end position="203"/>
    </location>
</feature>
<sequence>MTPMRHLLRWTRSSTWGMVISAVTLGAAHAAPAAADHDLRYWQALGHTHYIQEGSKGAVIYDFIDPNCPYCHQIYTWLRNPIDNGGLRVRFIIVGFLTPSSEGKAAAILSAADPVQALQKNEVQFSMQRSGPQGGIAPASPQHVKKMRGVLHFNKSLLEGKEFQLEGAPAVSVPLLVYRQGNTIHYLSGLPDNAQWKALLDAS</sequence>
<evidence type="ECO:0000313" key="3">
    <source>
        <dbReference type="EMBL" id="NDU41192.1"/>
    </source>
</evidence>
<reference evidence="3" key="1">
    <citation type="submission" date="2019-11" db="EMBL/GenBank/DDBJ databases">
        <title>Acidithiobacillus ferrianus sp. nov.: a facultatively anaerobic and extremely acidophilic chemolithoautotroph.</title>
        <authorList>
            <person name="Norris P.R."/>
            <person name="Falagan C."/>
            <person name="Moya-Beltran A."/>
            <person name="Castro M."/>
            <person name="Quatrini R."/>
            <person name="Johnson D.B."/>
        </authorList>
    </citation>
    <scope>NUCLEOTIDE SEQUENCE [LARGE SCALE GENOMIC DNA]</scope>
    <source>
        <strain evidence="3">MG</strain>
    </source>
</reference>
<dbReference type="Pfam" id="PF13098">
    <property type="entry name" value="Thioredoxin_2"/>
    <property type="match status" value="1"/>
</dbReference>
<dbReference type="SUPFAM" id="SSF52833">
    <property type="entry name" value="Thioredoxin-like"/>
    <property type="match status" value="1"/>
</dbReference>
<dbReference type="EMBL" id="WNJL01000001">
    <property type="protein sequence ID" value="NDU41192.1"/>
    <property type="molecule type" value="Genomic_DNA"/>
</dbReference>
<accession>A0A845U0V5</accession>
<dbReference type="InterPro" id="IPR036249">
    <property type="entry name" value="Thioredoxin-like_sf"/>
</dbReference>
<dbReference type="InterPro" id="IPR051470">
    <property type="entry name" value="Thiol:disulfide_interchange"/>
</dbReference>
<dbReference type="InterPro" id="IPR012336">
    <property type="entry name" value="Thioredoxin-like_fold"/>
</dbReference>
<protein>
    <submittedName>
        <fullName evidence="3">Thioredoxin fold domain-containing protein</fullName>
    </submittedName>
</protein>
<dbReference type="AlphaFoldDB" id="A0A845U0V5"/>